<feature type="transmembrane region" description="Helical" evidence="9">
    <location>
        <begin position="326"/>
        <end position="349"/>
    </location>
</feature>
<dbReference type="Gene3D" id="1.50.40.10">
    <property type="entry name" value="Mitochondrial carrier domain"/>
    <property type="match status" value="1"/>
</dbReference>
<evidence type="ECO:0000256" key="4">
    <source>
        <dbReference type="ARBA" id="ARBA00022737"/>
    </source>
</evidence>
<evidence type="ECO:0000256" key="3">
    <source>
        <dbReference type="ARBA" id="ARBA00022692"/>
    </source>
</evidence>
<evidence type="ECO:0000256" key="5">
    <source>
        <dbReference type="ARBA" id="ARBA00022792"/>
    </source>
</evidence>
<dbReference type="AlphaFoldDB" id="A0AAN6Y2Q5"/>
<evidence type="ECO:0000313" key="10">
    <source>
        <dbReference type="EMBL" id="KAK4210155.1"/>
    </source>
</evidence>
<comment type="subcellular location">
    <subcellularLocation>
        <location evidence="1">Membrane</location>
        <topology evidence="1">Multi-pass membrane protein</topology>
    </subcellularLocation>
    <subcellularLocation>
        <location evidence="2">Mitochondrion membrane</location>
    </subcellularLocation>
</comment>
<accession>A0AAN6Y2Q5</accession>
<feature type="compositionally biased region" description="Low complexity" evidence="8">
    <location>
        <begin position="162"/>
        <end position="192"/>
    </location>
</feature>
<evidence type="ECO:0000256" key="6">
    <source>
        <dbReference type="ARBA" id="ARBA00022989"/>
    </source>
</evidence>
<reference evidence="10" key="2">
    <citation type="submission" date="2023-05" db="EMBL/GenBank/DDBJ databases">
        <authorList>
            <consortium name="Lawrence Berkeley National Laboratory"/>
            <person name="Steindorff A."/>
            <person name="Hensen N."/>
            <person name="Bonometti L."/>
            <person name="Westerberg I."/>
            <person name="Brannstrom I.O."/>
            <person name="Guillou S."/>
            <person name="Cros-Aarteil S."/>
            <person name="Calhoun S."/>
            <person name="Haridas S."/>
            <person name="Kuo A."/>
            <person name="Mondo S."/>
            <person name="Pangilinan J."/>
            <person name="Riley R."/>
            <person name="Labutti K."/>
            <person name="Andreopoulos B."/>
            <person name="Lipzen A."/>
            <person name="Chen C."/>
            <person name="Yanf M."/>
            <person name="Daum C."/>
            <person name="Ng V."/>
            <person name="Clum A."/>
            <person name="Ohm R."/>
            <person name="Martin F."/>
            <person name="Silar P."/>
            <person name="Natvig D."/>
            <person name="Lalanne C."/>
            <person name="Gautier V."/>
            <person name="Ament-Velasquez S.L."/>
            <person name="Kruys A."/>
            <person name="Hutchinson M.I."/>
            <person name="Powell A.J."/>
            <person name="Barry K."/>
            <person name="Miller A.N."/>
            <person name="Grigoriev I.V."/>
            <person name="Debuchy R."/>
            <person name="Gladieux P."/>
            <person name="Thoren M.H."/>
            <person name="Johannesson H."/>
        </authorList>
    </citation>
    <scope>NUCLEOTIDE SEQUENCE</scope>
    <source>
        <strain evidence="10">PSN293</strain>
    </source>
</reference>
<dbReference type="EMBL" id="MU858183">
    <property type="protein sequence ID" value="KAK4210155.1"/>
    <property type="molecule type" value="Genomic_DNA"/>
</dbReference>
<name>A0AAN6Y2Q5_9PEZI</name>
<evidence type="ECO:0000256" key="1">
    <source>
        <dbReference type="ARBA" id="ARBA00004141"/>
    </source>
</evidence>
<keyword evidence="5" id="KW-0999">Mitochondrion inner membrane</keyword>
<keyword evidence="3 9" id="KW-0812">Transmembrane</keyword>
<evidence type="ECO:0000256" key="7">
    <source>
        <dbReference type="ARBA" id="ARBA00023136"/>
    </source>
</evidence>
<feature type="compositionally biased region" description="Polar residues" evidence="8">
    <location>
        <begin position="120"/>
        <end position="141"/>
    </location>
</feature>
<feature type="transmembrane region" description="Helical" evidence="9">
    <location>
        <begin position="278"/>
        <end position="297"/>
    </location>
</feature>
<evidence type="ECO:0000256" key="2">
    <source>
        <dbReference type="ARBA" id="ARBA00004325"/>
    </source>
</evidence>
<evidence type="ECO:0000313" key="11">
    <source>
        <dbReference type="Proteomes" id="UP001301769"/>
    </source>
</evidence>
<dbReference type="Proteomes" id="UP001301769">
    <property type="component" value="Unassembled WGS sequence"/>
</dbReference>
<keyword evidence="7 9" id="KW-0472">Membrane</keyword>
<dbReference type="GO" id="GO:0031966">
    <property type="term" value="C:mitochondrial membrane"/>
    <property type="evidence" value="ECO:0007669"/>
    <property type="project" value="UniProtKB-SubCell"/>
</dbReference>
<keyword evidence="4" id="KW-0677">Repeat</keyword>
<keyword evidence="5" id="KW-0496">Mitochondrion</keyword>
<dbReference type="InterPro" id="IPR018108">
    <property type="entry name" value="MCP_transmembrane"/>
</dbReference>
<dbReference type="PANTHER" id="PTHR24089">
    <property type="entry name" value="SOLUTE CARRIER FAMILY 25"/>
    <property type="match status" value="1"/>
</dbReference>
<dbReference type="SUPFAM" id="SSF103506">
    <property type="entry name" value="Mitochondrial carrier"/>
    <property type="match status" value="1"/>
</dbReference>
<keyword evidence="11" id="KW-1185">Reference proteome</keyword>
<sequence length="548" mass="58856">MASNHHDGGPGGVNPLRPYYIPPSIGDPPSVDSIPLSAPGPNPFSPAGNATGKYASKARDIFSDIDYTDYLHEPSPSVVQTIKDLVDELIWKYTSVLMAQPFEVAKTIMQVRRQDDPGSLDNTAGGQSRDTEKQASPNISMYDTETQESNSDSEDDELSYFTSTHPGTPTSSSYSRSSRQRPRQQTTPLQSPRIPTKPVPLNHLAIRTPDSVLEVIAQLWNKESAWGVWKGSNATFIYSVLQNLLENWSRSLLSALFNVPDIGVRNDLDRLIDIASPYPWASLFVAAAAAVVSGLILSPLDLVRTRLVLTSTSNSMRRTISALRNLPSYVCPSAIFVPTILHSLVHPIFMLSTPLVLRSRFMIDKEASPVAFSIAKFCSSTVALFVKLPLETVLRRGQAAVLATPQYVQALDGPSAQSSSTKGGRKLGTAPGQPIELQTIVPVGPYNGVFGTMYSIVNEEGSHAVPATAAEARKARLAAAAARRAGPGATKNGLVSPGLAKSTAGISETVYRRGQGLNGLWRGWKVSWWGLVGLSMTGVIGGGGDGEF</sequence>
<feature type="region of interest" description="Disordered" evidence="8">
    <location>
        <begin position="1"/>
        <end position="51"/>
    </location>
</feature>
<dbReference type="Pfam" id="PF00153">
    <property type="entry name" value="Mito_carr"/>
    <property type="match status" value="1"/>
</dbReference>
<feature type="region of interest" description="Disordered" evidence="8">
    <location>
        <begin position="412"/>
        <end position="431"/>
    </location>
</feature>
<evidence type="ECO:0000256" key="9">
    <source>
        <dbReference type="SAM" id="Phobius"/>
    </source>
</evidence>
<keyword evidence="6 9" id="KW-1133">Transmembrane helix</keyword>
<comment type="caution">
    <text evidence="10">The sequence shown here is derived from an EMBL/GenBank/DDBJ whole genome shotgun (WGS) entry which is preliminary data.</text>
</comment>
<proteinExistence type="predicted"/>
<organism evidence="10 11">
    <name type="scientific">Rhypophila decipiens</name>
    <dbReference type="NCBI Taxonomy" id="261697"/>
    <lineage>
        <taxon>Eukaryota</taxon>
        <taxon>Fungi</taxon>
        <taxon>Dikarya</taxon>
        <taxon>Ascomycota</taxon>
        <taxon>Pezizomycotina</taxon>
        <taxon>Sordariomycetes</taxon>
        <taxon>Sordariomycetidae</taxon>
        <taxon>Sordariales</taxon>
        <taxon>Naviculisporaceae</taxon>
        <taxon>Rhypophila</taxon>
    </lineage>
</organism>
<gene>
    <name evidence="10" type="ORF">QBC37DRAFT_429241</name>
</gene>
<reference evidence="10" key="1">
    <citation type="journal article" date="2023" name="Mol. Phylogenet. Evol.">
        <title>Genome-scale phylogeny and comparative genomics of the fungal order Sordariales.</title>
        <authorList>
            <person name="Hensen N."/>
            <person name="Bonometti L."/>
            <person name="Westerberg I."/>
            <person name="Brannstrom I.O."/>
            <person name="Guillou S."/>
            <person name="Cros-Aarteil S."/>
            <person name="Calhoun S."/>
            <person name="Haridas S."/>
            <person name="Kuo A."/>
            <person name="Mondo S."/>
            <person name="Pangilinan J."/>
            <person name="Riley R."/>
            <person name="LaButti K."/>
            <person name="Andreopoulos B."/>
            <person name="Lipzen A."/>
            <person name="Chen C."/>
            <person name="Yan M."/>
            <person name="Daum C."/>
            <person name="Ng V."/>
            <person name="Clum A."/>
            <person name="Steindorff A."/>
            <person name="Ohm R.A."/>
            <person name="Martin F."/>
            <person name="Silar P."/>
            <person name="Natvig D.O."/>
            <person name="Lalanne C."/>
            <person name="Gautier V."/>
            <person name="Ament-Velasquez S.L."/>
            <person name="Kruys A."/>
            <person name="Hutchinson M.I."/>
            <person name="Powell A.J."/>
            <person name="Barry K."/>
            <person name="Miller A.N."/>
            <person name="Grigoriev I.V."/>
            <person name="Debuchy R."/>
            <person name="Gladieux P."/>
            <person name="Hiltunen Thoren M."/>
            <person name="Johannesson H."/>
        </authorList>
    </citation>
    <scope>NUCLEOTIDE SEQUENCE</scope>
    <source>
        <strain evidence="10">PSN293</strain>
    </source>
</reference>
<dbReference type="InterPro" id="IPR023395">
    <property type="entry name" value="MCP_dom_sf"/>
</dbReference>
<evidence type="ECO:0000256" key="8">
    <source>
        <dbReference type="SAM" id="MobiDB-lite"/>
    </source>
</evidence>
<protein>
    <submittedName>
        <fullName evidence="10">Mitochondrial carrier domain-containing protein</fullName>
    </submittedName>
</protein>
<feature type="region of interest" description="Disordered" evidence="8">
    <location>
        <begin position="113"/>
        <end position="201"/>
    </location>
</feature>